<comment type="similarity">
    <text evidence="1">Belongs to the leucine-binding protein family.</text>
</comment>
<reference evidence="6 7" key="1">
    <citation type="submission" date="2023-01" db="EMBL/GenBank/DDBJ databases">
        <title>Thalassococcus onchidii sp. nov., isolated from a marine invertebrate from the South China Sea.</title>
        <authorList>
            <person name="Xu S."/>
            <person name="Liu Z."/>
            <person name="Xu Y."/>
        </authorList>
    </citation>
    <scope>NUCLEOTIDE SEQUENCE [LARGE SCALE GENOMIC DNA]</scope>
    <source>
        <strain evidence="6 7">KCTC 32084</strain>
    </source>
</reference>
<dbReference type="InterPro" id="IPR051010">
    <property type="entry name" value="BCAA_transport"/>
</dbReference>
<evidence type="ECO:0000313" key="6">
    <source>
        <dbReference type="EMBL" id="MDA7424356.1"/>
    </source>
</evidence>
<gene>
    <name evidence="6" type="ORF">PFY00_06440</name>
</gene>
<dbReference type="EMBL" id="JAQIOY010000002">
    <property type="protein sequence ID" value="MDA7424356.1"/>
    <property type="molecule type" value="Genomic_DNA"/>
</dbReference>
<dbReference type="NCBIfam" id="TIGR03863">
    <property type="entry name" value="PQQ_ABC_bind"/>
    <property type="match status" value="1"/>
</dbReference>
<dbReference type="PANTHER" id="PTHR30483:SF6">
    <property type="entry name" value="PERIPLASMIC BINDING PROTEIN OF ABC TRANSPORTER FOR NATURAL AMINO ACIDS"/>
    <property type="match status" value="1"/>
</dbReference>
<feature type="signal peptide" evidence="4">
    <location>
        <begin position="1"/>
        <end position="27"/>
    </location>
</feature>
<evidence type="ECO:0000256" key="4">
    <source>
        <dbReference type="SAM" id="SignalP"/>
    </source>
</evidence>
<dbReference type="SUPFAM" id="SSF53822">
    <property type="entry name" value="Periplasmic binding protein-like I"/>
    <property type="match status" value="1"/>
</dbReference>
<organism evidence="6 7">
    <name type="scientific">Thalassococcus lentus</name>
    <dbReference type="NCBI Taxonomy" id="1210524"/>
    <lineage>
        <taxon>Bacteria</taxon>
        <taxon>Pseudomonadati</taxon>
        <taxon>Pseudomonadota</taxon>
        <taxon>Alphaproteobacteria</taxon>
        <taxon>Rhodobacterales</taxon>
        <taxon>Roseobacteraceae</taxon>
        <taxon>Thalassococcus</taxon>
    </lineage>
</organism>
<keyword evidence="3" id="KW-0813">Transport</keyword>
<dbReference type="Gene3D" id="3.40.50.2300">
    <property type="match status" value="2"/>
</dbReference>
<dbReference type="InterPro" id="IPR028081">
    <property type="entry name" value="Leu-bd"/>
</dbReference>
<keyword evidence="2 4" id="KW-0732">Signal</keyword>
<dbReference type="Proteomes" id="UP001210720">
    <property type="component" value="Unassembled WGS sequence"/>
</dbReference>
<proteinExistence type="inferred from homology"/>
<evidence type="ECO:0000256" key="1">
    <source>
        <dbReference type="ARBA" id="ARBA00010062"/>
    </source>
</evidence>
<keyword evidence="3" id="KW-0029">Amino-acid transport</keyword>
<evidence type="ECO:0000313" key="7">
    <source>
        <dbReference type="Proteomes" id="UP001210720"/>
    </source>
</evidence>
<evidence type="ECO:0000259" key="5">
    <source>
        <dbReference type="Pfam" id="PF13458"/>
    </source>
</evidence>
<name>A0ABT4XQX7_9RHOB</name>
<accession>A0ABT4XQX7</accession>
<evidence type="ECO:0000256" key="3">
    <source>
        <dbReference type="ARBA" id="ARBA00022970"/>
    </source>
</evidence>
<dbReference type="Pfam" id="PF13458">
    <property type="entry name" value="Peripla_BP_6"/>
    <property type="match status" value="1"/>
</dbReference>
<feature type="chain" id="PRO_5046665404" evidence="4">
    <location>
        <begin position="28"/>
        <end position="394"/>
    </location>
</feature>
<evidence type="ECO:0000256" key="2">
    <source>
        <dbReference type="ARBA" id="ARBA00022729"/>
    </source>
</evidence>
<keyword evidence="7" id="KW-1185">Reference proteome</keyword>
<feature type="domain" description="Leucine-binding protein" evidence="5">
    <location>
        <begin position="57"/>
        <end position="202"/>
    </location>
</feature>
<sequence length="394" mass="42785">MSWRSMAICLAATFCAALSSAPTDVQAADVTVQFVQQKVPPPPVLSNLDPIPEDLGLRGAELALTDNMTTGRFLGQNWTLEITQVEPGGDFASALDAALAQTDLVILDAPAAQVREAASRVAGTTALLFNAGASDPALRDEACSANMLHTLPSEYMLSDALMQFAVKRRWTDLALITGEGPGDAEQAAALERSATKFGLKIGARKTWAFDADMRRNASQEVPLFTQELGDYDLLLVADAANDFARYIPFNTWRPRPVAGAEGLTPQVWDRVVEQWGAAQLQSRFTELAGRDMQGRDYAVWAAMRAIGEAVTRTKAADAQTLRSYMLGPDFELAGFKGRPLTFRDWNGQMRQPIALTHRGALVAQAPLEGFLHQRTELDTLGLDAPESRCAAFKQ</sequence>
<protein>
    <submittedName>
        <fullName evidence="6">ABC transporter substrate-binding protein</fullName>
    </submittedName>
</protein>
<dbReference type="RefSeq" id="WP_271431714.1">
    <property type="nucleotide sequence ID" value="NZ_JAQIOY010000002.1"/>
</dbReference>
<comment type="caution">
    <text evidence="6">The sequence shown here is derived from an EMBL/GenBank/DDBJ whole genome shotgun (WGS) entry which is preliminary data.</text>
</comment>
<dbReference type="InterPro" id="IPR022478">
    <property type="entry name" value="ABC_transptr_sub-bd_PQQ"/>
</dbReference>
<dbReference type="PANTHER" id="PTHR30483">
    <property type="entry name" value="LEUCINE-SPECIFIC-BINDING PROTEIN"/>
    <property type="match status" value="1"/>
</dbReference>
<dbReference type="InterPro" id="IPR028082">
    <property type="entry name" value="Peripla_BP_I"/>
</dbReference>